<keyword evidence="2" id="KW-0436">Ligase</keyword>
<dbReference type="EMBL" id="VSSQ01000725">
    <property type="protein sequence ID" value="MPM00358.1"/>
    <property type="molecule type" value="Genomic_DNA"/>
</dbReference>
<dbReference type="EC" id="6.2.1.3" evidence="2"/>
<protein>
    <submittedName>
        <fullName evidence="2">Long-chain-fatty-acid--CoA ligase FadD15</fullName>
        <ecNumber evidence="2">6.2.1.3</ecNumber>
    </submittedName>
</protein>
<accession>A0A644WA12</accession>
<dbReference type="GO" id="GO:0004467">
    <property type="term" value="F:long-chain fatty acid-CoA ligase activity"/>
    <property type="evidence" value="ECO:0007669"/>
    <property type="project" value="UniProtKB-EC"/>
</dbReference>
<evidence type="ECO:0000313" key="2">
    <source>
        <dbReference type="EMBL" id="MPM00358.1"/>
    </source>
</evidence>
<dbReference type="Pfam" id="PF23562">
    <property type="entry name" value="AMP-binding_C_3"/>
    <property type="match status" value="1"/>
</dbReference>
<sequence length="639" mass="71283">MYKTIPQTFAQIVSKYPAYAVQMSKDKNGIFTSVSYSELSSEVNSLAASLAKRGVKRGDLIGLISDNRSEWLASDLAILTLGAADVPRGRDAMPYEISFILNITEARFCFVENAVQLRKIVNLLDKLPALKHLIVMDQEFDQKMADDVTKPEDVEILLYRNLVKEGRTLLNDRNIAKFIEDERQKGTEDETATIIFTSGTTGDPKGVILTHKNFAYQLEAVPKLIEKLAPGQRWLSVLPVWHSFERILQYMIISNASTIAYSKPLGSILLADLAVVNPHWMGSVPRIWEAVKAGVFASTKNKSPIAKGLFAFFIQVARLYSRSKDLLLGEVATFQKRSRFLDILVSVLPTILLYPLYKLGDKLVFSKVKQKLGKNFIAGVSGGGSLSEGVDLFFASIGIKLLDGYGLTESAPVVAVRPVSHGVKRTITALQGTEVRIVDEEGREVKPGQKGVILVKGPQVMKGYYKRQDLTDRVLSKDGWLDTGDLGMWTHKGEFAICGRAKDTIVLSGGENLEPVPIEAKLCESEFIESAVVLGQDQKYLGALIVLNKKRIEEYLTEKQIPYLADKIAGMKEVKELIEKTVGEIVNSKHGFKSFEHIVRFQLLAKSFEVGRELSAKQELKRFEIQKLYRNEIQELFVS</sequence>
<dbReference type="InterPro" id="IPR020845">
    <property type="entry name" value="AMP-binding_CS"/>
</dbReference>
<dbReference type="Gene3D" id="3.40.50.12780">
    <property type="entry name" value="N-terminal domain of ligase-like"/>
    <property type="match status" value="2"/>
</dbReference>
<dbReference type="InterPro" id="IPR042099">
    <property type="entry name" value="ANL_N_sf"/>
</dbReference>
<feature type="domain" description="AMP-dependent synthetase/ligase" evidence="1">
    <location>
        <begin position="29"/>
        <end position="465"/>
    </location>
</feature>
<gene>
    <name evidence="2" type="ORF">SDC9_46582</name>
</gene>
<proteinExistence type="predicted"/>
<name>A0A644WA12_9ZZZZ</name>
<reference evidence="2" key="1">
    <citation type="submission" date="2019-08" db="EMBL/GenBank/DDBJ databases">
        <authorList>
            <person name="Kucharzyk K."/>
            <person name="Murdoch R.W."/>
            <person name="Higgins S."/>
            <person name="Loffler F."/>
        </authorList>
    </citation>
    <scope>NUCLEOTIDE SEQUENCE</scope>
</reference>
<dbReference type="Pfam" id="PF00501">
    <property type="entry name" value="AMP-binding"/>
    <property type="match status" value="1"/>
</dbReference>
<comment type="caution">
    <text evidence="2">The sequence shown here is derived from an EMBL/GenBank/DDBJ whole genome shotgun (WGS) entry which is preliminary data.</text>
</comment>
<dbReference type="PROSITE" id="PS00455">
    <property type="entry name" value="AMP_BINDING"/>
    <property type="match status" value="1"/>
</dbReference>
<dbReference type="PANTHER" id="PTHR43813">
    <property type="entry name" value="ACYL-ACTIVATING ENZYME 16, CHLOROPLASTIC-RELATED"/>
    <property type="match status" value="1"/>
</dbReference>
<dbReference type="PANTHER" id="PTHR43813:SF1">
    <property type="entry name" value="ACYL-ACTIVATING ENZYME 16, CHLOROPLASTIC-RELATED"/>
    <property type="match status" value="1"/>
</dbReference>
<dbReference type="AlphaFoldDB" id="A0A644WA12"/>
<dbReference type="InterPro" id="IPR052987">
    <property type="entry name" value="Chloroplast_AMP-bd_Enzymes"/>
</dbReference>
<dbReference type="SUPFAM" id="SSF56801">
    <property type="entry name" value="Acetyl-CoA synthetase-like"/>
    <property type="match status" value="1"/>
</dbReference>
<organism evidence="2">
    <name type="scientific">bioreactor metagenome</name>
    <dbReference type="NCBI Taxonomy" id="1076179"/>
    <lineage>
        <taxon>unclassified sequences</taxon>
        <taxon>metagenomes</taxon>
        <taxon>ecological metagenomes</taxon>
    </lineage>
</organism>
<evidence type="ECO:0000259" key="1">
    <source>
        <dbReference type="Pfam" id="PF00501"/>
    </source>
</evidence>
<dbReference type="InterPro" id="IPR000873">
    <property type="entry name" value="AMP-dep_synth/lig_dom"/>
</dbReference>